<gene>
    <name evidence="2" type="ORF">G0028_06240</name>
</gene>
<protein>
    <submittedName>
        <fullName evidence="2">Uncharacterized protein</fullName>
    </submittedName>
</protein>
<feature type="transmembrane region" description="Helical" evidence="1">
    <location>
        <begin position="34"/>
        <end position="56"/>
    </location>
</feature>
<keyword evidence="3" id="KW-1185">Reference proteome</keyword>
<dbReference type="EMBL" id="CP048659">
    <property type="protein sequence ID" value="QOW45531.1"/>
    <property type="molecule type" value="Genomic_DNA"/>
</dbReference>
<sequence length="110" mass="12892">MNNILELMDMGWIGNKIDDITIAFGMFPKLKWLAIFYFIIAMLVMGFYLPFLKGIANFEIMQNIQPFYHLIAENFTVLRWGVLLIPAVILILGFLDVNDLYHEKLEKRGY</sequence>
<keyword evidence="1" id="KW-1133">Transmembrane helix</keyword>
<reference evidence="2 3" key="1">
    <citation type="submission" date="2020-02" db="EMBL/GenBank/DDBJ databases">
        <title>Tigecycline-resistant Acinetobacter species from pigs and migratory birds.</title>
        <authorList>
            <person name="Chen C."/>
            <person name="Sun J."/>
            <person name="Liao X.-P."/>
            <person name="Liu Y.-H."/>
        </authorList>
    </citation>
    <scope>NUCLEOTIDE SEQUENCE [LARGE SCALE GENOMIC DNA]</scope>
    <source>
        <strain evidence="2 3">YH12207_T</strain>
    </source>
</reference>
<evidence type="ECO:0000313" key="3">
    <source>
        <dbReference type="Proteomes" id="UP000593966"/>
    </source>
</evidence>
<evidence type="ECO:0000313" key="2">
    <source>
        <dbReference type="EMBL" id="QOW45531.1"/>
    </source>
</evidence>
<dbReference type="RefSeq" id="WP_180044800.1">
    <property type="nucleotide sequence ID" value="NZ_CP048659.1"/>
</dbReference>
<keyword evidence="1" id="KW-0472">Membrane</keyword>
<name>A0A7S7AH30_9GAMM</name>
<organism evidence="2 3">
    <name type="scientific">Acinetobacter piscicola</name>
    <dbReference type="NCBI Taxonomy" id="2006115"/>
    <lineage>
        <taxon>Bacteria</taxon>
        <taxon>Pseudomonadati</taxon>
        <taxon>Pseudomonadota</taxon>
        <taxon>Gammaproteobacteria</taxon>
        <taxon>Moraxellales</taxon>
        <taxon>Moraxellaceae</taxon>
        <taxon>Acinetobacter</taxon>
    </lineage>
</organism>
<keyword evidence="1" id="KW-0812">Transmembrane</keyword>
<accession>A0A7S7AH30</accession>
<dbReference type="Proteomes" id="UP000593966">
    <property type="component" value="Chromosome"/>
</dbReference>
<evidence type="ECO:0000256" key="1">
    <source>
        <dbReference type="SAM" id="Phobius"/>
    </source>
</evidence>
<feature type="transmembrane region" description="Helical" evidence="1">
    <location>
        <begin position="77"/>
        <end position="95"/>
    </location>
</feature>
<dbReference type="AlphaFoldDB" id="A0A7S7AH30"/>
<proteinExistence type="predicted"/>